<dbReference type="EMBL" id="LWBP01000078">
    <property type="protein sequence ID" value="OQP65008.1"/>
    <property type="molecule type" value="Genomic_DNA"/>
</dbReference>
<keyword evidence="2" id="KW-1185">Reference proteome</keyword>
<evidence type="ECO:0000313" key="2">
    <source>
        <dbReference type="Proteomes" id="UP000192276"/>
    </source>
</evidence>
<evidence type="ECO:0000313" key="1">
    <source>
        <dbReference type="EMBL" id="OQP65008.1"/>
    </source>
</evidence>
<organism evidence="1 2">
    <name type="scientific">Niastella populi</name>
    <dbReference type="NCBI Taxonomy" id="550983"/>
    <lineage>
        <taxon>Bacteria</taxon>
        <taxon>Pseudomonadati</taxon>
        <taxon>Bacteroidota</taxon>
        <taxon>Chitinophagia</taxon>
        <taxon>Chitinophagales</taxon>
        <taxon>Chitinophagaceae</taxon>
        <taxon>Niastella</taxon>
    </lineage>
</organism>
<comment type="caution">
    <text evidence="1">The sequence shown here is derived from an EMBL/GenBank/DDBJ whole genome shotgun (WGS) entry which is preliminary data.</text>
</comment>
<dbReference type="OrthoDB" id="674596at2"/>
<proteinExistence type="predicted"/>
<gene>
    <name evidence="1" type="ORF">A4R26_14960</name>
</gene>
<dbReference type="RefSeq" id="WP_081163334.1">
    <property type="nucleotide sequence ID" value="NZ_LWBP01000078.1"/>
</dbReference>
<dbReference type="Proteomes" id="UP000192276">
    <property type="component" value="Unassembled WGS sequence"/>
</dbReference>
<protein>
    <submittedName>
        <fullName evidence="1">Uncharacterized protein</fullName>
    </submittedName>
</protein>
<reference evidence="2" key="1">
    <citation type="submission" date="2016-04" db="EMBL/GenBank/DDBJ databases">
        <authorList>
            <person name="Chen L."/>
            <person name="Zhuang W."/>
            <person name="Wang G."/>
        </authorList>
    </citation>
    <scope>NUCLEOTIDE SEQUENCE [LARGE SCALE GENOMIC DNA]</scope>
    <source>
        <strain evidence="2">208</strain>
    </source>
</reference>
<sequence>MILQTKNGYPEVVLAPQCESSTFYSTADWLRHEIGISFCNKEQQDNTICWQFYFGAGIAVLRYDPSTGISVCPAMLGNATIEEKAAFKMLADTMANLPIS</sequence>
<accession>A0A1V9G3C0</accession>
<name>A0A1V9G3C0_9BACT</name>
<dbReference type="AlphaFoldDB" id="A0A1V9G3C0"/>